<evidence type="ECO:0000256" key="3">
    <source>
        <dbReference type="ARBA" id="ARBA00022722"/>
    </source>
</evidence>
<sequence length="130" mass="14495">MVVLHLVRGNETGRAIDAAMRLGKRAERPLISVVTVGEALAFAQYRGWGEDKTERLRALLEQLVPIDIHDEAVFEACAAMHTYLVRKGKKLSDNDIWIAACARAASATLITTDKDFDPLHGEFIQRVCFE</sequence>
<gene>
    <name evidence="9" type="ORF">BE04_37925</name>
</gene>
<evidence type="ECO:0000256" key="1">
    <source>
        <dbReference type="ARBA" id="ARBA00001946"/>
    </source>
</evidence>
<keyword evidence="5" id="KW-0378">Hydrolase</keyword>
<comment type="similarity">
    <text evidence="7">Belongs to the PINc/VapC protein family.</text>
</comment>
<keyword evidence="4" id="KW-0479">Metal-binding</keyword>
<organism evidence="9 10">
    <name type="scientific">Sorangium cellulosum</name>
    <name type="common">Polyangium cellulosum</name>
    <dbReference type="NCBI Taxonomy" id="56"/>
    <lineage>
        <taxon>Bacteria</taxon>
        <taxon>Pseudomonadati</taxon>
        <taxon>Myxococcota</taxon>
        <taxon>Polyangia</taxon>
        <taxon>Polyangiales</taxon>
        <taxon>Polyangiaceae</taxon>
        <taxon>Sorangium</taxon>
    </lineage>
</organism>
<comment type="caution">
    <text evidence="9">The sequence shown here is derived from an EMBL/GenBank/DDBJ whole genome shotgun (WGS) entry which is preliminary data.</text>
</comment>
<keyword evidence="2" id="KW-1277">Toxin-antitoxin system</keyword>
<dbReference type="InterPro" id="IPR029060">
    <property type="entry name" value="PIN-like_dom_sf"/>
</dbReference>
<evidence type="ECO:0000313" key="9">
    <source>
        <dbReference type="EMBL" id="KYF50016.1"/>
    </source>
</evidence>
<comment type="cofactor">
    <cofactor evidence="1">
        <name>Mg(2+)</name>
        <dbReference type="ChEBI" id="CHEBI:18420"/>
    </cofactor>
</comment>
<dbReference type="InterPro" id="IPR050556">
    <property type="entry name" value="Type_II_TA_system_RNase"/>
</dbReference>
<dbReference type="GO" id="GO:0004518">
    <property type="term" value="F:nuclease activity"/>
    <property type="evidence" value="ECO:0007669"/>
    <property type="project" value="UniProtKB-KW"/>
</dbReference>
<dbReference type="AlphaFoldDB" id="A0A150P344"/>
<protein>
    <recommendedName>
        <fullName evidence="8">PIN domain-containing protein</fullName>
    </recommendedName>
</protein>
<dbReference type="Gene3D" id="3.40.50.1010">
    <property type="entry name" value="5'-nuclease"/>
    <property type="match status" value="1"/>
</dbReference>
<dbReference type="GO" id="GO:0046872">
    <property type="term" value="F:metal ion binding"/>
    <property type="evidence" value="ECO:0007669"/>
    <property type="project" value="UniProtKB-KW"/>
</dbReference>
<evidence type="ECO:0000256" key="2">
    <source>
        <dbReference type="ARBA" id="ARBA00022649"/>
    </source>
</evidence>
<keyword evidence="6" id="KW-0460">Magnesium</keyword>
<dbReference type="PANTHER" id="PTHR33653:SF1">
    <property type="entry name" value="RIBONUCLEASE VAPC2"/>
    <property type="match status" value="1"/>
</dbReference>
<keyword evidence="3" id="KW-0540">Nuclease</keyword>
<dbReference type="EMBL" id="JELX01004182">
    <property type="protein sequence ID" value="KYF50016.1"/>
    <property type="molecule type" value="Genomic_DNA"/>
</dbReference>
<dbReference type="SUPFAM" id="SSF88723">
    <property type="entry name" value="PIN domain-like"/>
    <property type="match status" value="1"/>
</dbReference>
<feature type="domain" description="PIN" evidence="8">
    <location>
        <begin position="2"/>
        <end position="117"/>
    </location>
</feature>
<name>A0A150P344_SORCE</name>
<dbReference type="GO" id="GO:0016787">
    <property type="term" value="F:hydrolase activity"/>
    <property type="evidence" value="ECO:0007669"/>
    <property type="project" value="UniProtKB-KW"/>
</dbReference>
<dbReference type="Pfam" id="PF01850">
    <property type="entry name" value="PIN"/>
    <property type="match status" value="1"/>
</dbReference>
<dbReference type="Proteomes" id="UP000075604">
    <property type="component" value="Unassembled WGS sequence"/>
</dbReference>
<dbReference type="InterPro" id="IPR002716">
    <property type="entry name" value="PIN_dom"/>
</dbReference>
<evidence type="ECO:0000256" key="4">
    <source>
        <dbReference type="ARBA" id="ARBA00022723"/>
    </source>
</evidence>
<reference evidence="9 10" key="1">
    <citation type="submission" date="2014-02" db="EMBL/GenBank/DDBJ databases">
        <title>The small core and large imbalanced accessory genome model reveals a collaborative survival strategy of Sorangium cellulosum strains in nature.</title>
        <authorList>
            <person name="Han K."/>
            <person name="Peng R."/>
            <person name="Blom J."/>
            <person name="Li Y.-Z."/>
        </authorList>
    </citation>
    <scope>NUCLEOTIDE SEQUENCE [LARGE SCALE GENOMIC DNA]</scope>
    <source>
        <strain evidence="9 10">So0157-18</strain>
    </source>
</reference>
<dbReference type="PANTHER" id="PTHR33653">
    <property type="entry name" value="RIBONUCLEASE VAPC2"/>
    <property type="match status" value="1"/>
</dbReference>
<evidence type="ECO:0000313" key="10">
    <source>
        <dbReference type="Proteomes" id="UP000075604"/>
    </source>
</evidence>
<evidence type="ECO:0000256" key="5">
    <source>
        <dbReference type="ARBA" id="ARBA00022801"/>
    </source>
</evidence>
<accession>A0A150P344</accession>
<evidence type="ECO:0000259" key="8">
    <source>
        <dbReference type="Pfam" id="PF01850"/>
    </source>
</evidence>
<evidence type="ECO:0000256" key="6">
    <source>
        <dbReference type="ARBA" id="ARBA00022842"/>
    </source>
</evidence>
<evidence type="ECO:0000256" key="7">
    <source>
        <dbReference type="ARBA" id="ARBA00038093"/>
    </source>
</evidence>
<proteinExistence type="inferred from homology"/>